<dbReference type="PANTHER" id="PTHR11203">
    <property type="entry name" value="CLEAVAGE AND POLYADENYLATION SPECIFICITY FACTOR FAMILY MEMBER"/>
    <property type="match status" value="1"/>
</dbReference>
<dbReference type="InterPro" id="IPR050698">
    <property type="entry name" value="MBL"/>
</dbReference>
<dbReference type="Proteomes" id="UP000178574">
    <property type="component" value="Unassembled WGS sequence"/>
</dbReference>
<evidence type="ECO:0000313" key="5">
    <source>
        <dbReference type="Proteomes" id="UP000178574"/>
    </source>
</evidence>
<evidence type="ECO:0008006" key="6">
    <source>
        <dbReference type="Google" id="ProtNLM"/>
    </source>
</evidence>
<dbReference type="SUPFAM" id="SSF56281">
    <property type="entry name" value="Metallo-hydrolase/oxidoreductase"/>
    <property type="match status" value="1"/>
</dbReference>
<dbReference type="Gene3D" id="3.60.15.10">
    <property type="entry name" value="Ribonuclease Z/Hydroxyacylglutathione hydrolase-like"/>
    <property type="match status" value="1"/>
</dbReference>
<dbReference type="PANTHER" id="PTHR11203:SF37">
    <property type="entry name" value="INTEGRATOR COMPLEX SUBUNIT 11"/>
    <property type="match status" value="1"/>
</dbReference>
<dbReference type="GO" id="GO:0016787">
    <property type="term" value="F:hydrolase activity"/>
    <property type="evidence" value="ECO:0007669"/>
    <property type="project" value="UniProtKB-KW"/>
</dbReference>
<dbReference type="EMBL" id="MHQD01000003">
    <property type="protein sequence ID" value="OGZ96947.1"/>
    <property type="molecule type" value="Genomic_DNA"/>
</dbReference>
<name>A0A1G2KBZ1_9BACT</name>
<feature type="domain" description="Metallo-beta-lactamase" evidence="2">
    <location>
        <begin position="13"/>
        <end position="199"/>
    </location>
</feature>
<evidence type="ECO:0000256" key="1">
    <source>
        <dbReference type="ARBA" id="ARBA00022801"/>
    </source>
</evidence>
<feature type="domain" description="Beta-Casp" evidence="3">
    <location>
        <begin position="233"/>
        <end position="358"/>
    </location>
</feature>
<dbReference type="SMART" id="SM01027">
    <property type="entry name" value="Beta-Casp"/>
    <property type="match status" value="1"/>
</dbReference>
<accession>A0A1G2KBZ1</accession>
<reference evidence="4 5" key="1">
    <citation type="journal article" date="2016" name="Nat. Commun.">
        <title>Thousands of microbial genomes shed light on interconnected biogeochemical processes in an aquifer system.</title>
        <authorList>
            <person name="Anantharaman K."/>
            <person name="Brown C.T."/>
            <person name="Hug L.A."/>
            <person name="Sharon I."/>
            <person name="Castelle C.J."/>
            <person name="Probst A.J."/>
            <person name="Thomas B.C."/>
            <person name="Singh A."/>
            <person name="Wilkins M.J."/>
            <person name="Karaoz U."/>
            <person name="Brodie E.L."/>
            <person name="Williams K.H."/>
            <person name="Hubbard S.S."/>
            <person name="Banfield J.F."/>
        </authorList>
    </citation>
    <scope>NUCLEOTIDE SEQUENCE [LARGE SCALE GENOMIC DNA]</scope>
</reference>
<organism evidence="4 5">
    <name type="scientific">Candidatus Sungbacteria bacterium RIFCSPHIGHO2_01_FULL_50_25</name>
    <dbReference type="NCBI Taxonomy" id="1802265"/>
    <lineage>
        <taxon>Bacteria</taxon>
        <taxon>Candidatus Sungiibacteriota</taxon>
    </lineage>
</organism>
<dbReference type="InterPro" id="IPR001279">
    <property type="entry name" value="Metallo-B-lactamas"/>
</dbReference>
<dbReference type="Gene3D" id="3.40.50.10890">
    <property type="match status" value="1"/>
</dbReference>
<proteinExistence type="predicted"/>
<dbReference type="InterPro" id="IPR022712">
    <property type="entry name" value="Beta_Casp"/>
</dbReference>
<sequence>MNLSFHGGAREVTGACYLFEAENKKILVDCGLFQGCEECPALNKKPFQFSPSEIDALFVTHAHIDHVGRIPKLVKDGFRGTIYSTAPTRDIARILLEDALTLSEKEGDQIYGEEDIKKAFSLWEDRAYGREFSFGDMRVMFRDAGHILGSAFVDIRAEGKRILFSGDFGNTPSVLLPPPESVQEMDYLVIESTYGNRTHESDEARKISLERAVEDVSARGGVLMIPAFATERAQDLLHLLNEMLAEKRIPDIPVFVDSPLAIKITHVFERYPSYYKDEIRSLYTKHPHLFQFKKLHLAETVDDSKKINDISPPKVVIAGSGMMTGGRILHHLRRYLGDSRNMLVVVGYQAAGSLGRRLLEGEKFVRVLGNGIEVGAEVREINGFSAHADNPQLFSFIERAREHVRRVFVVQGEDDAALHLTQEIRDRLGIKADAPQLFDSVSL</sequence>
<dbReference type="AlphaFoldDB" id="A0A1G2KBZ1"/>
<dbReference type="Pfam" id="PF00753">
    <property type="entry name" value="Lactamase_B"/>
    <property type="match status" value="1"/>
</dbReference>
<evidence type="ECO:0000259" key="2">
    <source>
        <dbReference type="SMART" id="SM00849"/>
    </source>
</evidence>
<dbReference type="InterPro" id="IPR011108">
    <property type="entry name" value="RMMBL"/>
</dbReference>
<evidence type="ECO:0000259" key="3">
    <source>
        <dbReference type="SMART" id="SM01027"/>
    </source>
</evidence>
<evidence type="ECO:0000313" key="4">
    <source>
        <dbReference type="EMBL" id="OGZ96947.1"/>
    </source>
</evidence>
<dbReference type="InterPro" id="IPR036866">
    <property type="entry name" value="RibonucZ/Hydroxyglut_hydro"/>
</dbReference>
<dbReference type="SMART" id="SM00849">
    <property type="entry name" value="Lactamase_B"/>
    <property type="match status" value="1"/>
</dbReference>
<comment type="caution">
    <text evidence="4">The sequence shown here is derived from an EMBL/GenBank/DDBJ whole genome shotgun (WGS) entry which is preliminary data.</text>
</comment>
<dbReference type="Pfam" id="PF10996">
    <property type="entry name" value="Beta-Casp"/>
    <property type="match status" value="1"/>
</dbReference>
<gene>
    <name evidence="4" type="ORF">A2847_01755</name>
</gene>
<dbReference type="GO" id="GO:0004521">
    <property type="term" value="F:RNA endonuclease activity"/>
    <property type="evidence" value="ECO:0007669"/>
    <property type="project" value="TreeGrafter"/>
</dbReference>
<keyword evidence="1" id="KW-0378">Hydrolase</keyword>
<protein>
    <recommendedName>
        <fullName evidence="6">MBL fold hydrolase</fullName>
    </recommendedName>
</protein>
<dbReference type="CDD" id="cd16295">
    <property type="entry name" value="TTHA0252-CPSF-like_MBL-fold"/>
    <property type="match status" value="1"/>
</dbReference>
<dbReference type="Pfam" id="PF07521">
    <property type="entry name" value="RMMBL"/>
    <property type="match status" value="1"/>
</dbReference>